<dbReference type="AlphaFoldDB" id="A0A0E9NIF1"/>
<dbReference type="GO" id="GO:0006285">
    <property type="term" value="P:base-excision repair, AP site formation"/>
    <property type="evidence" value="ECO:0007669"/>
    <property type="project" value="InterPro"/>
</dbReference>
<dbReference type="SUPFAM" id="SSF52141">
    <property type="entry name" value="Uracil-DNA glycosylase-like"/>
    <property type="match status" value="1"/>
</dbReference>
<evidence type="ECO:0000313" key="6">
    <source>
        <dbReference type="EMBL" id="GAO49624.1"/>
    </source>
</evidence>
<gene>
    <name evidence="6" type="ORF">G7K_3773-t1</name>
</gene>
<dbReference type="STRING" id="698492.A0A0E9NIF1"/>
<dbReference type="GO" id="GO:0008263">
    <property type="term" value="F:pyrimidine-specific mismatch base pair DNA N-glycosylase activity"/>
    <property type="evidence" value="ECO:0007669"/>
    <property type="project" value="TreeGrafter"/>
</dbReference>
<comment type="caution">
    <text evidence="6">The sequence shown here is derived from an EMBL/GenBank/DDBJ whole genome shotgun (WGS) entry which is preliminary data.</text>
</comment>
<dbReference type="Proteomes" id="UP000033140">
    <property type="component" value="Unassembled WGS sequence"/>
</dbReference>
<feature type="compositionally biased region" description="Low complexity" evidence="4">
    <location>
        <begin position="62"/>
        <end position="73"/>
    </location>
</feature>
<proteinExistence type="predicted"/>
<organism evidence="6 7">
    <name type="scientific">Saitoella complicata (strain BCRC 22490 / CBS 7301 / JCM 7358 / NBRC 10748 / NRRL Y-17804)</name>
    <dbReference type="NCBI Taxonomy" id="698492"/>
    <lineage>
        <taxon>Eukaryota</taxon>
        <taxon>Fungi</taxon>
        <taxon>Dikarya</taxon>
        <taxon>Ascomycota</taxon>
        <taxon>Taphrinomycotina</taxon>
        <taxon>Taphrinomycotina incertae sedis</taxon>
        <taxon>Saitoella</taxon>
    </lineage>
</organism>
<evidence type="ECO:0000256" key="3">
    <source>
        <dbReference type="ARBA" id="ARBA00023204"/>
    </source>
</evidence>
<dbReference type="PANTHER" id="PTHR12159:SF9">
    <property type="entry name" value="G_T MISMATCH-SPECIFIC THYMINE DNA GLYCOSYLASE"/>
    <property type="match status" value="1"/>
</dbReference>
<sequence>MLSEMAVAKRPKRTRSKVVSYDEGEHACEGDGEDPVPAGRMTSRKRSRRGCAAEELEYEGTPDVVPSSPVPSDLDVEEVSTPANGLLPPLVRTASTSSTLPQTFNSTKPPSASHGLTPSGKPKRKPPRPYAAPSLYSHLPPSIPDSLAPNLICIFIGLNPGVATAKAQHAFAGPTNLYWKLMRKSGVVDAHIGFKDDQRLPADYSVGITNLVRRPTAEASELSKAELVASVPSLEAKIATSKPQAVCIVGKGVWEAIHRHHTNKPLPKTFTFGWQPDTTRMGAGEDGWRGARVFVVPSTSGRVAGYSMEMKEGLWMELGGWVVEERGRRSGSGEGVKVKAVDGVDGGVGREVVKEECEGRRADTIVLRERRSSIPGVTIIERVLDSRPAQEQRMGHGDVLIVSFIPTYVSSPVKSHNALPVTYITQSKL</sequence>
<keyword evidence="1" id="KW-0227">DNA damage</keyword>
<feature type="domain" description="Uracil-DNA glycosylase-like" evidence="5">
    <location>
        <begin position="147"/>
        <end position="315"/>
    </location>
</feature>
<dbReference type="InterPro" id="IPR015637">
    <property type="entry name" value="MUG/TDG"/>
</dbReference>
<feature type="compositionally biased region" description="Polar residues" evidence="4">
    <location>
        <begin position="93"/>
        <end position="116"/>
    </location>
</feature>
<dbReference type="Pfam" id="PF03167">
    <property type="entry name" value="UDG"/>
    <property type="match status" value="1"/>
</dbReference>
<evidence type="ECO:0000259" key="5">
    <source>
        <dbReference type="Pfam" id="PF03167"/>
    </source>
</evidence>
<dbReference type="CDD" id="cd10028">
    <property type="entry name" value="UDG-F2_TDG_MUG"/>
    <property type="match status" value="1"/>
</dbReference>
<dbReference type="PANTHER" id="PTHR12159">
    <property type="entry name" value="G/T AND G/U MISMATCH-SPECIFIC DNA GLYCOSYLASE"/>
    <property type="match status" value="1"/>
</dbReference>
<evidence type="ECO:0000256" key="4">
    <source>
        <dbReference type="SAM" id="MobiDB-lite"/>
    </source>
</evidence>
<keyword evidence="7" id="KW-1185">Reference proteome</keyword>
<dbReference type="Gene3D" id="3.40.470.10">
    <property type="entry name" value="Uracil-DNA glycosylase-like domain"/>
    <property type="match status" value="1"/>
</dbReference>
<reference evidence="6 7" key="2">
    <citation type="journal article" date="2014" name="J. Gen. Appl. Microbiol.">
        <title>The early diverging ascomycetous budding yeast Saitoella complicata has three histone deacetylases belonging to the Clr6, Hos2, and Rpd3 lineages.</title>
        <authorList>
            <person name="Nishida H."/>
            <person name="Matsumoto T."/>
            <person name="Kondo S."/>
            <person name="Hamamoto M."/>
            <person name="Yoshikawa H."/>
        </authorList>
    </citation>
    <scope>NUCLEOTIDE SEQUENCE [LARGE SCALE GENOMIC DNA]</scope>
    <source>
        <strain evidence="6 7">NRRL Y-17804</strain>
    </source>
</reference>
<dbReference type="InterPro" id="IPR005122">
    <property type="entry name" value="Uracil-DNA_glycosylase-like"/>
</dbReference>
<evidence type="ECO:0000256" key="1">
    <source>
        <dbReference type="ARBA" id="ARBA00022763"/>
    </source>
</evidence>
<accession>A0A0E9NIF1</accession>
<evidence type="ECO:0000313" key="7">
    <source>
        <dbReference type="Proteomes" id="UP000033140"/>
    </source>
</evidence>
<keyword evidence="2" id="KW-0378">Hydrolase</keyword>
<dbReference type="GO" id="GO:0004844">
    <property type="term" value="F:uracil DNA N-glycosylase activity"/>
    <property type="evidence" value="ECO:0007669"/>
    <property type="project" value="TreeGrafter"/>
</dbReference>
<reference evidence="6 7" key="1">
    <citation type="journal article" date="2011" name="J. Gen. Appl. Microbiol.">
        <title>Draft genome sequencing of the enigmatic yeast Saitoella complicata.</title>
        <authorList>
            <person name="Nishida H."/>
            <person name="Hamamoto M."/>
            <person name="Sugiyama J."/>
        </authorList>
    </citation>
    <scope>NUCLEOTIDE SEQUENCE [LARGE SCALE GENOMIC DNA]</scope>
    <source>
        <strain evidence="6 7">NRRL Y-17804</strain>
    </source>
</reference>
<keyword evidence="3" id="KW-0234">DNA repair</keyword>
<reference evidence="6 7" key="3">
    <citation type="journal article" date="2015" name="Genome Announc.">
        <title>Draft Genome Sequence of the Archiascomycetous Yeast Saitoella complicata.</title>
        <authorList>
            <person name="Yamauchi K."/>
            <person name="Kondo S."/>
            <person name="Hamamoto M."/>
            <person name="Takahashi Y."/>
            <person name="Ogura Y."/>
            <person name="Hayashi T."/>
            <person name="Nishida H."/>
        </authorList>
    </citation>
    <scope>NUCLEOTIDE SEQUENCE [LARGE SCALE GENOMIC DNA]</scope>
    <source>
        <strain evidence="6 7">NRRL Y-17804</strain>
    </source>
</reference>
<dbReference type="EMBL" id="BACD03000024">
    <property type="protein sequence ID" value="GAO49624.1"/>
    <property type="molecule type" value="Genomic_DNA"/>
</dbReference>
<evidence type="ECO:0000256" key="2">
    <source>
        <dbReference type="ARBA" id="ARBA00022801"/>
    </source>
</evidence>
<protein>
    <recommendedName>
        <fullName evidence="5">Uracil-DNA glycosylase-like domain-containing protein</fullName>
    </recommendedName>
</protein>
<name>A0A0E9NIF1_SAICN</name>
<dbReference type="InterPro" id="IPR036895">
    <property type="entry name" value="Uracil-DNA_glycosylase-like_sf"/>
</dbReference>
<feature type="region of interest" description="Disordered" evidence="4">
    <location>
        <begin position="1"/>
        <end position="132"/>
    </location>
</feature>